<dbReference type="GO" id="GO:0006572">
    <property type="term" value="P:L-tyrosine catabolic process"/>
    <property type="evidence" value="ECO:0007669"/>
    <property type="project" value="TreeGrafter"/>
</dbReference>
<organism evidence="1 2">
    <name type="scientific">Morus notabilis</name>
    <dbReference type="NCBI Taxonomy" id="981085"/>
    <lineage>
        <taxon>Eukaryota</taxon>
        <taxon>Viridiplantae</taxon>
        <taxon>Streptophyta</taxon>
        <taxon>Embryophyta</taxon>
        <taxon>Tracheophyta</taxon>
        <taxon>Spermatophyta</taxon>
        <taxon>Magnoliopsida</taxon>
        <taxon>eudicotyledons</taxon>
        <taxon>Gunneridae</taxon>
        <taxon>Pentapetalae</taxon>
        <taxon>rosids</taxon>
        <taxon>fabids</taxon>
        <taxon>Rosales</taxon>
        <taxon>Moraceae</taxon>
        <taxon>Moreae</taxon>
        <taxon>Morus</taxon>
    </lineage>
</organism>
<accession>W9SJF1</accession>
<dbReference type="EMBL" id="KE345687">
    <property type="protein sequence ID" value="EXC11454.1"/>
    <property type="molecule type" value="Genomic_DNA"/>
</dbReference>
<name>W9SJF1_9ROSA</name>
<gene>
    <name evidence="1" type="ORF">L484_000738</name>
</gene>
<dbReference type="STRING" id="981085.W9SJF1"/>
<dbReference type="InterPro" id="IPR015421">
    <property type="entry name" value="PyrdxlP-dep_Trfase_major"/>
</dbReference>
<proteinExistence type="predicted"/>
<dbReference type="AlphaFoldDB" id="W9SJF1"/>
<dbReference type="eggNOG" id="KOG0259">
    <property type="taxonomic scope" value="Eukaryota"/>
</dbReference>
<dbReference type="InterPro" id="IPR015422">
    <property type="entry name" value="PyrdxlP-dep_Trfase_small"/>
</dbReference>
<evidence type="ECO:0000313" key="2">
    <source>
        <dbReference type="Proteomes" id="UP000030645"/>
    </source>
</evidence>
<dbReference type="GO" id="GO:0004838">
    <property type="term" value="F:L-tyrosine-2-oxoglutarate transaminase activity"/>
    <property type="evidence" value="ECO:0007669"/>
    <property type="project" value="TreeGrafter"/>
</dbReference>
<protein>
    <submittedName>
        <fullName evidence="1">Uncharacterized protein</fullName>
    </submittedName>
</protein>
<sequence>MENGTAVDAEQHLNFCRDEDGEPERASAMSIRAVLYMIRANLDDRKPPVPLGHGDPSAFPRFRTPTVAEDAIVDALRSANFNHYSSPANGFLSRTTACAAAHECAAAHAWALQPAQNRPLGSVLLSPRAAARLLGAAA</sequence>
<dbReference type="Gene3D" id="3.90.1150.10">
    <property type="entry name" value="Aspartate Aminotransferase, domain 1"/>
    <property type="match status" value="1"/>
</dbReference>
<dbReference type="PANTHER" id="PTHR45744:SF11">
    <property type="entry name" value="TYROSINE AMINOTRANSFERASE"/>
    <property type="match status" value="1"/>
</dbReference>
<dbReference type="Proteomes" id="UP000030645">
    <property type="component" value="Unassembled WGS sequence"/>
</dbReference>
<reference evidence="2" key="1">
    <citation type="submission" date="2013-01" db="EMBL/GenBank/DDBJ databases">
        <title>Draft Genome Sequence of a Mulberry Tree, Morus notabilis C.K. Schneid.</title>
        <authorList>
            <person name="He N."/>
            <person name="Zhao S."/>
        </authorList>
    </citation>
    <scope>NUCLEOTIDE SEQUENCE</scope>
</reference>
<keyword evidence="2" id="KW-1185">Reference proteome</keyword>
<dbReference type="Gene3D" id="3.40.640.10">
    <property type="entry name" value="Type I PLP-dependent aspartate aminotransferase-like (Major domain)"/>
    <property type="match status" value="1"/>
</dbReference>
<dbReference type="PANTHER" id="PTHR45744">
    <property type="entry name" value="TYROSINE AMINOTRANSFERASE"/>
    <property type="match status" value="1"/>
</dbReference>
<evidence type="ECO:0000313" key="1">
    <source>
        <dbReference type="EMBL" id="EXC11454.1"/>
    </source>
</evidence>